<dbReference type="GO" id="GO:0004519">
    <property type="term" value="F:endonuclease activity"/>
    <property type="evidence" value="ECO:0007669"/>
    <property type="project" value="UniProtKB-KW"/>
</dbReference>
<dbReference type="Proteomes" id="UP000184465">
    <property type="component" value="Unassembled WGS sequence"/>
</dbReference>
<dbReference type="InterPro" id="IPR014833">
    <property type="entry name" value="TnsA_N"/>
</dbReference>
<organism evidence="3 4">
    <name type="scientific">Paramaledivibacter caminithermalis (strain DSM 15212 / CIP 107654 / DViRD3)</name>
    <name type="common">Clostridium caminithermale</name>
    <dbReference type="NCBI Taxonomy" id="1121301"/>
    <lineage>
        <taxon>Bacteria</taxon>
        <taxon>Bacillati</taxon>
        <taxon>Bacillota</taxon>
        <taxon>Clostridia</taxon>
        <taxon>Peptostreptococcales</taxon>
        <taxon>Caminicellaceae</taxon>
        <taxon>Paramaledivibacter</taxon>
    </lineage>
</organism>
<dbReference type="EMBL" id="FRAG01000071">
    <property type="protein sequence ID" value="SHK48511.1"/>
    <property type="molecule type" value="Genomic_DNA"/>
</dbReference>
<dbReference type="Gene3D" id="3.40.1350.10">
    <property type="match status" value="1"/>
</dbReference>
<dbReference type="Pfam" id="PF08721">
    <property type="entry name" value="Tn7_Tnp_TnsA_C"/>
    <property type="match status" value="1"/>
</dbReference>
<keyword evidence="3" id="KW-0255">Endonuclease</keyword>
<dbReference type="CDD" id="cd22362">
    <property type="entry name" value="TnsA_endonuclease-like"/>
    <property type="match status" value="1"/>
</dbReference>
<dbReference type="Pfam" id="PF08722">
    <property type="entry name" value="Tn7_TnsA-like_N"/>
    <property type="match status" value="1"/>
</dbReference>
<dbReference type="AlphaFoldDB" id="A0A1M6SUV3"/>
<dbReference type="GO" id="GO:0003676">
    <property type="term" value="F:nucleic acid binding"/>
    <property type="evidence" value="ECO:0007669"/>
    <property type="project" value="InterPro"/>
</dbReference>
<protein>
    <submittedName>
        <fullName evidence="3">TnsA endonuclease C terminal</fullName>
    </submittedName>
</protein>
<accession>A0A1M6SUV3</accession>
<sequence>MAKRKREITKSRIEKLIKEGRGHGIGADYKPWILIQDVPSNGRATRLKGIKTSRQHEFLSDMERDYFYIIEYSDGIIDIREQFPLLPLEETVLIAKELGIEHPKDPKTGENVVMTTDFLITIKGKDGELIDKARTIKQKEELWNERVLEKFEIERKYWKRHDIDWGIVTEEEIDKTFAQNISYVHSYSDLSDIDSLKGLEEDVLADLIVEFLKRTIEQKHDIRKLTSQFDKDMFLEKGTGICIFKYLIINKIIKINLFTPIDINRKIEIEFEQDTLYKKVNAL</sequence>
<dbReference type="InterPro" id="IPR011335">
    <property type="entry name" value="Restrct_endonuc-II-like"/>
</dbReference>
<dbReference type="InterPro" id="IPR014832">
    <property type="entry name" value="TnsA_C"/>
</dbReference>
<dbReference type="RefSeq" id="WP_073152912.1">
    <property type="nucleotide sequence ID" value="NZ_FRAG01000071.1"/>
</dbReference>
<dbReference type="Gene3D" id="1.10.10.10">
    <property type="entry name" value="Winged helix-like DNA-binding domain superfamily/Winged helix DNA-binding domain"/>
    <property type="match status" value="1"/>
</dbReference>
<dbReference type="InterPro" id="IPR036388">
    <property type="entry name" value="WH-like_DNA-bd_sf"/>
</dbReference>
<dbReference type="SUPFAM" id="SSF52980">
    <property type="entry name" value="Restriction endonuclease-like"/>
    <property type="match status" value="1"/>
</dbReference>
<evidence type="ECO:0000259" key="2">
    <source>
        <dbReference type="Pfam" id="PF08722"/>
    </source>
</evidence>
<keyword evidence="4" id="KW-1185">Reference proteome</keyword>
<reference evidence="4" key="1">
    <citation type="submission" date="2016-11" db="EMBL/GenBank/DDBJ databases">
        <authorList>
            <person name="Varghese N."/>
            <person name="Submissions S."/>
        </authorList>
    </citation>
    <scope>NUCLEOTIDE SEQUENCE [LARGE SCALE GENOMIC DNA]</scope>
    <source>
        <strain evidence="4">DSM 15212 / CIP 107654 / DViRD3</strain>
    </source>
</reference>
<evidence type="ECO:0000313" key="3">
    <source>
        <dbReference type="EMBL" id="SHK48511.1"/>
    </source>
</evidence>
<keyword evidence="3" id="KW-0378">Hydrolase</keyword>
<feature type="domain" description="TnsA endonuclease N-terminal" evidence="2">
    <location>
        <begin position="75"/>
        <end position="170"/>
    </location>
</feature>
<dbReference type="OrthoDB" id="5291587at2"/>
<feature type="domain" description="TnsA endonuclease C-terminal" evidence="1">
    <location>
        <begin position="172"/>
        <end position="257"/>
    </location>
</feature>
<gene>
    <name evidence="3" type="ORF">SAMN02745912_03445</name>
</gene>
<evidence type="ECO:0000313" key="4">
    <source>
        <dbReference type="Proteomes" id="UP000184465"/>
    </source>
</evidence>
<dbReference type="InterPro" id="IPR011856">
    <property type="entry name" value="tRNA_endonuc-like_dom_sf"/>
</dbReference>
<name>A0A1M6SUV3_PARC5</name>
<evidence type="ECO:0000259" key="1">
    <source>
        <dbReference type="Pfam" id="PF08721"/>
    </source>
</evidence>
<dbReference type="STRING" id="1121301.SAMN02745912_03445"/>
<keyword evidence="3" id="KW-0540">Nuclease</keyword>
<proteinExistence type="predicted"/>